<evidence type="ECO:0000256" key="3">
    <source>
        <dbReference type="ARBA" id="ARBA00022449"/>
    </source>
</evidence>
<evidence type="ECO:0000256" key="7">
    <source>
        <dbReference type="ARBA" id="ARBA00023065"/>
    </source>
</evidence>
<keyword evidence="2" id="KW-0813">Transport</keyword>
<keyword evidence="4" id="KW-1003">Cell membrane</keyword>
<accession>A0A1Y5F9N3</accession>
<feature type="transmembrane region" description="Helical" evidence="10">
    <location>
        <begin position="316"/>
        <end position="334"/>
    </location>
</feature>
<proteinExistence type="predicted"/>
<dbReference type="Pfam" id="PF01554">
    <property type="entry name" value="MatE"/>
    <property type="match status" value="2"/>
</dbReference>
<evidence type="ECO:0000256" key="9">
    <source>
        <dbReference type="ARBA" id="ARBA00031636"/>
    </source>
</evidence>
<dbReference type="GO" id="GO:0006811">
    <property type="term" value="P:monoatomic ion transport"/>
    <property type="evidence" value="ECO:0007669"/>
    <property type="project" value="UniProtKB-KW"/>
</dbReference>
<evidence type="ECO:0000256" key="6">
    <source>
        <dbReference type="ARBA" id="ARBA00022989"/>
    </source>
</evidence>
<evidence type="ECO:0000313" key="11">
    <source>
        <dbReference type="EMBL" id="OUR95369.1"/>
    </source>
</evidence>
<feature type="transmembrane region" description="Helical" evidence="10">
    <location>
        <begin position="161"/>
        <end position="181"/>
    </location>
</feature>
<dbReference type="GO" id="GO:0015297">
    <property type="term" value="F:antiporter activity"/>
    <property type="evidence" value="ECO:0007669"/>
    <property type="project" value="UniProtKB-KW"/>
</dbReference>
<feature type="transmembrane region" description="Helical" evidence="10">
    <location>
        <begin position="201"/>
        <end position="223"/>
    </location>
</feature>
<reference evidence="12" key="1">
    <citation type="journal article" date="2017" name="Proc. Natl. Acad. Sci. U.S.A.">
        <title>Simulation of Deepwater Horizon oil plume reveals substrate specialization within a complex community of hydrocarbon-degraders.</title>
        <authorList>
            <person name="Hu P."/>
            <person name="Dubinsky E.A."/>
            <person name="Probst A.J."/>
            <person name="Wang J."/>
            <person name="Sieber C.M.K."/>
            <person name="Tom L.M."/>
            <person name="Gardinali P."/>
            <person name="Banfield J.F."/>
            <person name="Atlas R.M."/>
            <person name="Andersen G.L."/>
        </authorList>
    </citation>
    <scope>NUCLEOTIDE SEQUENCE [LARGE SCALE GENOMIC DNA]</scope>
</reference>
<keyword evidence="3" id="KW-0050">Antiport</keyword>
<evidence type="ECO:0000256" key="1">
    <source>
        <dbReference type="ARBA" id="ARBA00004651"/>
    </source>
</evidence>
<dbReference type="GO" id="GO:0042910">
    <property type="term" value="F:xenobiotic transmembrane transporter activity"/>
    <property type="evidence" value="ECO:0007669"/>
    <property type="project" value="InterPro"/>
</dbReference>
<dbReference type="AlphaFoldDB" id="A0A1Y5F9N3"/>
<feature type="transmembrane region" description="Helical" evidence="10">
    <location>
        <begin position="45"/>
        <end position="70"/>
    </location>
</feature>
<dbReference type="NCBIfam" id="TIGR00797">
    <property type="entry name" value="matE"/>
    <property type="match status" value="1"/>
</dbReference>
<feature type="transmembrane region" description="Helical" evidence="10">
    <location>
        <begin position="270"/>
        <end position="296"/>
    </location>
</feature>
<keyword evidence="8 10" id="KW-0472">Membrane</keyword>
<feature type="transmembrane region" description="Helical" evidence="10">
    <location>
        <begin position="132"/>
        <end position="149"/>
    </location>
</feature>
<dbReference type="PANTHER" id="PTHR43298:SF2">
    <property type="entry name" value="FMN_FAD EXPORTER YEEO-RELATED"/>
    <property type="match status" value="1"/>
</dbReference>
<feature type="transmembrane region" description="Helical" evidence="10">
    <location>
        <begin position="354"/>
        <end position="372"/>
    </location>
</feature>
<feature type="transmembrane region" description="Helical" evidence="10">
    <location>
        <begin position="416"/>
        <end position="434"/>
    </location>
</feature>
<evidence type="ECO:0000256" key="2">
    <source>
        <dbReference type="ARBA" id="ARBA00022448"/>
    </source>
</evidence>
<dbReference type="GO" id="GO:0005886">
    <property type="term" value="C:plasma membrane"/>
    <property type="evidence" value="ECO:0007669"/>
    <property type="project" value="UniProtKB-SubCell"/>
</dbReference>
<organism evidence="11 12">
    <name type="scientific">Halobacteriovorax marinus</name>
    <dbReference type="NCBI Taxonomy" id="97084"/>
    <lineage>
        <taxon>Bacteria</taxon>
        <taxon>Pseudomonadati</taxon>
        <taxon>Bdellovibrionota</taxon>
        <taxon>Bacteriovoracia</taxon>
        <taxon>Bacteriovoracales</taxon>
        <taxon>Halobacteriovoraceae</taxon>
        <taxon>Halobacteriovorax</taxon>
    </lineage>
</organism>
<feature type="transmembrane region" description="Helical" evidence="10">
    <location>
        <begin position="90"/>
        <end position="112"/>
    </location>
</feature>
<feature type="transmembrane region" description="Helical" evidence="10">
    <location>
        <begin position="384"/>
        <end position="404"/>
    </location>
</feature>
<comment type="caution">
    <text evidence="11">The sequence shown here is derived from an EMBL/GenBank/DDBJ whole genome shotgun (WGS) entry which is preliminary data.</text>
</comment>
<dbReference type="CDD" id="cd13133">
    <property type="entry name" value="MATE_like_7"/>
    <property type="match status" value="1"/>
</dbReference>
<comment type="subcellular location">
    <subcellularLocation>
        <location evidence="1">Cell membrane</location>
        <topology evidence="1">Multi-pass membrane protein</topology>
    </subcellularLocation>
</comment>
<dbReference type="InterPro" id="IPR048279">
    <property type="entry name" value="MdtK-like"/>
</dbReference>
<dbReference type="InterPro" id="IPR002528">
    <property type="entry name" value="MATE_fam"/>
</dbReference>
<gene>
    <name evidence="11" type="ORF">A9Q84_16160</name>
</gene>
<protein>
    <recommendedName>
        <fullName evidence="9">Multidrug-efflux transporter</fullName>
    </recommendedName>
</protein>
<evidence type="ECO:0000256" key="5">
    <source>
        <dbReference type="ARBA" id="ARBA00022692"/>
    </source>
</evidence>
<keyword evidence="5 10" id="KW-0812">Transmembrane</keyword>
<dbReference type="EMBL" id="MAAO01000008">
    <property type="protein sequence ID" value="OUR95369.1"/>
    <property type="molecule type" value="Genomic_DNA"/>
</dbReference>
<feature type="transmembrane region" description="Helical" evidence="10">
    <location>
        <begin position="244"/>
        <end position="264"/>
    </location>
</feature>
<dbReference type="PANTHER" id="PTHR43298">
    <property type="entry name" value="MULTIDRUG RESISTANCE PROTEIN NORM-RELATED"/>
    <property type="match status" value="1"/>
</dbReference>
<sequence length="448" mass="48854">MLRKFIKPHYREIIAFSMPILLSMISQNMMGLVDTFLIGKLGTSSLAAAGLSFFILFIHTAPLMGLAIAVQTLSARFMGEGRKSQSASPLNSAIIISIVFGGIVAFVASFYMESLLSFMTNDSVVVREGVSYMDARLIGIFAIGITHSFRGFWNGISRTTIYLGIMIIMHVSNAFISYALIFGKWGAPTMGIAGAGMGSTIATILGAILHFGLASIAAGEHGFSKVFFDRDVWKKLLKQAIPSGLQQFLFALGFFVFFSIIGTIGSNELAAANVLITISLFLIYLGMSMGMTASTFVSRSLGENDRDQARFWGRKIVKFTVIAAAIISIPIMIFPSEILSIFIHDSEVLAIAKWPLIIFAVSLAIDIAGYVYTYKFFGSGDPSVILKVTIPIQWLGILPLSYVVGPVLGYGLTEIWLVQTVFRCLQTLILALIWKKDQWGKSTSLKAS</sequence>
<evidence type="ECO:0000256" key="4">
    <source>
        <dbReference type="ARBA" id="ARBA00022475"/>
    </source>
</evidence>
<dbReference type="Proteomes" id="UP000196531">
    <property type="component" value="Unassembled WGS sequence"/>
</dbReference>
<dbReference type="PIRSF" id="PIRSF006603">
    <property type="entry name" value="DinF"/>
    <property type="match status" value="1"/>
</dbReference>
<evidence type="ECO:0000256" key="10">
    <source>
        <dbReference type="SAM" id="Phobius"/>
    </source>
</evidence>
<evidence type="ECO:0000313" key="12">
    <source>
        <dbReference type="Proteomes" id="UP000196531"/>
    </source>
</evidence>
<keyword evidence="7" id="KW-0406">Ion transport</keyword>
<keyword evidence="6 10" id="KW-1133">Transmembrane helix</keyword>
<feature type="transmembrane region" description="Helical" evidence="10">
    <location>
        <begin position="12"/>
        <end position="33"/>
    </location>
</feature>
<dbReference type="InterPro" id="IPR050222">
    <property type="entry name" value="MATE_MdtK"/>
</dbReference>
<evidence type="ECO:0000256" key="8">
    <source>
        <dbReference type="ARBA" id="ARBA00023136"/>
    </source>
</evidence>
<name>A0A1Y5F9N3_9BACT</name>